<gene>
    <name evidence="2" type="ORF">TCIL3000_0_27660</name>
</gene>
<dbReference type="AlphaFoldDB" id="F9W3U7"/>
<evidence type="ECO:0000256" key="1">
    <source>
        <dbReference type="SAM" id="Phobius"/>
    </source>
</evidence>
<name>F9W3U7_TRYCI</name>
<keyword evidence="1" id="KW-1133">Transmembrane helix</keyword>
<feature type="transmembrane region" description="Helical" evidence="1">
    <location>
        <begin position="66"/>
        <end position="89"/>
    </location>
</feature>
<comment type="caution">
    <text evidence="2">The sequence shown here is derived from an EMBL/GenBank/DDBJ whole genome shotgun (WGS) entry which is preliminary data.</text>
</comment>
<accession>F9W3U7</accession>
<organism evidence="2 3">
    <name type="scientific">Trypanosoma congolense (strain IL3000)</name>
    <dbReference type="NCBI Taxonomy" id="1068625"/>
    <lineage>
        <taxon>Eukaryota</taxon>
        <taxon>Discoba</taxon>
        <taxon>Euglenozoa</taxon>
        <taxon>Kinetoplastea</taxon>
        <taxon>Metakinetoplastina</taxon>
        <taxon>Trypanosomatida</taxon>
        <taxon>Trypanosomatidae</taxon>
        <taxon>Trypanosoma</taxon>
        <taxon>Nannomonas</taxon>
    </lineage>
</organism>
<keyword evidence="3" id="KW-1185">Reference proteome</keyword>
<keyword evidence="1" id="KW-0812">Transmembrane</keyword>
<protein>
    <submittedName>
        <fullName evidence="2">WGS project CAEQ00000000 data, annotated contig 1113</fullName>
    </submittedName>
</protein>
<proteinExistence type="predicted"/>
<reference evidence="2 3" key="2">
    <citation type="journal article" date="2012" name="Proc. Natl. Acad. Sci. U.S.A.">
        <title>Antigenic diversity is generated by distinct evolutionary mechanisms in African trypanosome species.</title>
        <authorList>
            <person name="Jackson A.P."/>
            <person name="Berry A."/>
            <person name="Aslett M."/>
            <person name="Allison H.C."/>
            <person name="Burton P."/>
            <person name="Vavrova-Anderson J."/>
            <person name="Brown R."/>
            <person name="Browne H."/>
            <person name="Corton N."/>
            <person name="Hauser H."/>
            <person name="Gamble J."/>
            <person name="Gilderthorp R."/>
            <person name="Marcello L."/>
            <person name="McQuillan J."/>
            <person name="Otto T.D."/>
            <person name="Quail M.A."/>
            <person name="Sanders M.J."/>
            <person name="van Tonder A."/>
            <person name="Ginger M.L."/>
            <person name="Field M.C."/>
            <person name="Barry J.D."/>
            <person name="Hertz-Fowler C."/>
            <person name="Berriman M."/>
        </authorList>
    </citation>
    <scope>NUCLEOTIDE SEQUENCE [LARGE SCALE GENOMIC DNA]</scope>
    <source>
        <strain evidence="2 3">IL3000</strain>
    </source>
</reference>
<sequence>MKTHNYHHKKQSHDMKISLREFTLTRRGSLLSVNVMNTVLNGEFVVRQTLFIIPVGWHSFFGKRGLLVFITGINITTTFLPAITLGATFPHCAVMIETPARNVFSQSRHLPQSPNITMKSSGNSWCVWRTRMESDRHCLKSVRAFGTQCPSTYACYLPVDCMSCLTMIHKNRKVCGRGNFLCLHKLYSWSWFSTL</sequence>
<evidence type="ECO:0000313" key="2">
    <source>
        <dbReference type="EMBL" id="CCD11823.1"/>
    </source>
</evidence>
<dbReference type="Proteomes" id="UP000000702">
    <property type="component" value="Unassembled WGS sequence"/>
</dbReference>
<evidence type="ECO:0000313" key="3">
    <source>
        <dbReference type="Proteomes" id="UP000000702"/>
    </source>
</evidence>
<dbReference type="VEuPathDB" id="TriTrypDB:TcIL3000_0_27660"/>
<dbReference type="EMBL" id="CAEQ01000477">
    <property type="protein sequence ID" value="CCD11823.1"/>
    <property type="molecule type" value="Genomic_DNA"/>
</dbReference>
<keyword evidence="1" id="KW-0472">Membrane</keyword>
<reference evidence="3" key="1">
    <citation type="submission" date="2011-07" db="EMBL/GenBank/DDBJ databases">
        <title>Divergent evolution of antigenic variation in African trypanosomes.</title>
        <authorList>
            <person name="Jackson A.P."/>
            <person name="Berry A."/>
            <person name="Allison H.C."/>
            <person name="Burton P."/>
            <person name="Anderson J."/>
            <person name="Aslett M."/>
            <person name="Brown R."/>
            <person name="Corton N."/>
            <person name="Harris D."/>
            <person name="Hauser H."/>
            <person name="Gamble J."/>
            <person name="Gilderthorp R."/>
            <person name="McQuillan J."/>
            <person name="Quail M.A."/>
            <person name="Sanders M."/>
            <person name="Van Tonder A."/>
            <person name="Ginger M.L."/>
            <person name="Donelson J.E."/>
            <person name="Field M.C."/>
            <person name="Barry J.D."/>
            <person name="Berriman M."/>
            <person name="Hertz-Fowler C."/>
        </authorList>
    </citation>
    <scope>NUCLEOTIDE SEQUENCE [LARGE SCALE GENOMIC DNA]</scope>
    <source>
        <strain evidence="3">IL3000</strain>
    </source>
</reference>